<accession>A0A1F7WMX0</accession>
<dbReference type="EMBL" id="MGFK01000018">
    <property type="protein sequence ID" value="OGM04176.1"/>
    <property type="molecule type" value="Genomic_DNA"/>
</dbReference>
<protein>
    <submittedName>
        <fullName evidence="1">Uncharacterized protein</fullName>
    </submittedName>
</protein>
<dbReference type="AlphaFoldDB" id="A0A1F7WMX0"/>
<gene>
    <name evidence="1" type="ORF">A2112_00205</name>
</gene>
<name>A0A1F7WMX0_9BACT</name>
<evidence type="ECO:0000313" key="1">
    <source>
        <dbReference type="EMBL" id="OGM04176.1"/>
    </source>
</evidence>
<dbReference type="Gene3D" id="3.40.50.2000">
    <property type="entry name" value="Glycogen Phosphorylase B"/>
    <property type="match status" value="1"/>
</dbReference>
<comment type="caution">
    <text evidence="1">The sequence shown here is derived from an EMBL/GenBank/DDBJ whole genome shotgun (WGS) entry which is preliminary data.</text>
</comment>
<evidence type="ECO:0000313" key="2">
    <source>
        <dbReference type="Proteomes" id="UP000177091"/>
    </source>
</evidence>
<dbReference type="SUPFAM" id="SSF53756">
    <property type="entry name" value="UDP-Glycosyltransferase/glycogen phosphorylase"/>
    <property type="match status" value="1"/>
</dbReference>
<reference evidence="1 2" key="1">
    <citation type="journal article" date="2016" name="Nat. Commun.">
        <title>Thousands of microbial genomes shed light on interconnected biogeochemical processes in an aquifer system.</title>
        <authorList>
            <person name="Anantharaman K."/>
            <person name="Brown C.T."/>
            <person name="Hug L.A."/>
            <person name="Sharon I."/>
            <person name="Castelle C.J."/>
            <person name="Probst A.J."/>
            <person name="Thomas B.C."/>
            <person name="Singh A."/>
            <person name="Wilkins M.J."/>
            <person name="Karaoz U."/>
            <person name="Brodie E.L."/>
            <person name="Williams K.H."/>
            <person name="Hubbard S.S."/>
            <person name="Banfield J.F."/>
        </authorList>
    </citation>
    <scope>NUCLEOTIDE SEQUENCE [LARGE SCALE GENOMIC DNA]</scope>
</reference>
<dbReference type="PANTHER" id="PTHR12526:SF630">
    <property type="entry name" value="GLYCOSYLTRANSFERASE"/>
    <property type="match status" value="1"/>
</dbReference>
<sequence length="384" mass="45420">MKNNIVVIPFNLPWEWSTDYTNQTAFVLSKKNIVICYMAHEANSIKESLKKGKLPSLIRKISQNIYIFEPIYVIPFRRFNMITKLNSFLNILLLKLLILLLKIRIKTNKKIVWIFDPDLYHVCQALGKSFYVVYDCVDYFAAAHPKRKRELLRKEKLLLARVDLIVAISKVLQRHLSKMTTKKVHLVPQGFRIKDFEKIAPSYRNIKRGKPIIGFAGGVNSRIDYNFLLKLVKRNPNWDFVVWGPLLEKEKFDKYTQKKFEELLITPNVITGKVEKREQIPGILTQFDVAMIPYDSSQDFNKYCYPMKIFEFFYLGKPVVSTYIEELQRFPDYVKISDSVYQWEKIINDYLSKPWPINYQKGQRKLAEQNSWERKIGTIAEFVF</sequence>
<dbReference type="Proteomes" id="UP000177091">
    <property type="component" value="Unassembled WGS sequence"/>
</dbReference>
<dbReference type="PANTHER" id="PTHR12526">
    <property type="entry name" value="GLYCOSYLTRANSFERASE"/>
    <property type="match status" value="1"/>
</dbReference>
<organism evidence="1 2">
    <name type="scientific">Candidatus Woesebacteria bacterium GWA1_42_12</name>
    <dbReference type="NCBI Taxonomy" id="1802472"/>
    <lineage>
        <taxon>Bacteria</taxon>
        <taxon>Candidatus Woeseibacteriota</taxon>
    </lineage>
</organism>
<proteinExistence type="predicted"/>